<proteinExistence type="predicted"/>
<keyword evidence="2" id="KW-1185">Reference proteome</keyword>
<reference evidence="1 2" key="1">
    <citation type="journal article" date="2018" name="Sci. Rep.">
        <title>Genome sequence of the cauliflower mushroom Sparassis crispa (Hanabiratake) and its association with beneficial usage.</title>
        <authorList>
            <person name="Kiyama R."/>
            <person name="Furutani Y."/>
            <person name="Kawaguchi K."/>
            <person name="Nakanishi T."/>
        </authorList>
    </citation>
    <scope>NUCLEOTIDE SEQUENCE [LARGE SCALE GENOMIC DNA]</scope>
</reference>
<gene>
    <name evidence="1" type="ORF">SCP_0407000</name>
</gene>
<dbReference type="AlphaFoldDB" id="A0A401GJH3"/>
<dbReference type="InParanoid" id="A0A401GJH3"/>
<protein>
    <submittedName>
        <fullName evidence="1">Uncharacterized protein</fullName>
    </submittedName>
</protein>
<accession>A0A401GJH3</accession>
<evidence type="ECO:0000313" key="2">
    <source>
        <dbReference type="Proteomes" id="UP000287166"/>
    </source>
</evidence>
<sequence>MLVRTYLRASRAGTDIHRYVLLGPRSTFAAGAVVRTGYIRSAGFLSFLPLLYPVYWGVSEGGNVISPTGEMMWYGILDSISSKYTDTGYCPGA</sequence>
<dbReference type="RefSeq" id="XP_027613229.1">
    <property type="nucleotide sequence ID" value="XM_027757428.1"/>
</dbReference>
<name>A0A401GJH3_9APHY</name>
<organism evidence="1 2">
    <name type="scientific">Sparassis crispa</name>
    <dbReference type="NCBI Taxonomy" id="139825"/>
    <lineage>
        <taxon>Eukaryota</taxon>
        <taxon>Fungi</taxon>
        <taxon>Dikarya</taxon>
        <taxon>Basidiomycota</taxon>
        <taxon>Agaricomycotina</taxon>
        <taxon>Agaricomycetes</taxon>
        <taxon>Polyporales</taxon>
        <taxon>Sparassidaceae</taxon>
        <taxon>Sparassis</taxon>
    </lineage>
</organism>
<dbReference type="EMBL" id="BFAD01000004">
    <property type="protein sequence ID" value="GBE82316.1"/>
    <property type="molecule type" value="Genomic_DNA"/>
</dbReference>
<dbReference type="GeneID" id="38779233"/>
<evidence type="ECO:0000313" key="1">
    <source>
        <dbReference type="EMBL" id="GBE82316.1"/>
    </source>
</evidence>
<comment type="caution">
    <text evidence="1">The sequence shown here is derived from an EMBL/GenBank/DDBJ whole genome shotgun (WGS) entry which is preliminary data.</text>
</comment>
<dbReference type="Gene3D" id="1.20.1070.10">
    <property type="entry name" value="Rhodopsin 7-helix transmembrane proteins"/>
    <property type="match status" value="1"/>
</dbReference>
<dbReference type="Proteomes" id="UP000287166">
    <property type="component" value="Unassembled WGS sequence"/>
</dbReference>
<dbReference type="SUPFAM" id="SSF81321">
    <property type="entry name" value="Family A G protein-coupled receptor-like"/>
    <property type="match status" value="1"/>
</dbReference>
<dbReference type="OrthoDB" id="536545at2759"/>